<feature type="non-terminal residue" evidence="1">
    <location>
        <position position="1"/>
    </location>
</feature>
<evidence type="ECO:0000313" key="2">
    <source>
        <dbReference type="Proteomes" id="UP001159427"/>
    </source>
</evidence>
<organism evidence="1 2">
    <name type="scientific">Porites evermanni</name>
    <dbReference type="NCBI Taxonomy" id="104178"/>
    <lineage>
        <taxon>Eukaryota</taxon>
        <taxon>Metazoa</taxon>
        <taxon>Cnidaria</taxon>
        <taxon>Anthozoa</taxon>
        <taxon>Hexacorallia</taxon>
        <taxon>Scleractinia</taxon>
        <taxon>Fungiina</taxon>
        <taxon>Poritidae</taxon>
        <taxon>Porites</taxon>
    </lineage>
</organism>
<gene>
    <name evidence="1" type="ORF">PEVE_00023369</name>
</gene>
<keyword evidence="2" id="KW-1185">Reference proteome</keyword>
<name>A0ABN8LJT5_9CNID</name>
<comment type="caution">
    <text evidence="1">The sequence shown here is derived from an EMBL/GenBank/DDBJ whole genome shotgun (WGS) entry which is preliminary data.</text>
</comment>
<sequence>LHQRQGFVKSLELGDEFPFGVGKDQRYVADGSLASFVKNLTGQQKQDVLNSTLLAQLAASKKFDRQKETTKWYDFYKYVLENVGWVIQSFQFQDYQTSNSSFKLSEVTLEILGALVEPEAEIMKVVKATIDSLAKSKRGIALFDSGSTSGRDGNFQIMPCTLDQSQQITLALMAFKFNAHNYEDDFFFFTWGSGHIELHYATQTCTLNEDVYSQVRQDIIKKLGKRAHTFVENLDF</sequence>
<accession>A0ABN8LJT5</accession>
<dbReference type="EMBL" id="CALNXI010000031">
    <property type="protein sequence ID" value="CAH3015902.1"/>
    <property type="molecule type" value="Genomic_DNA"/>
</dbReference>
<reference evidence="1 2" key="1">
    <citation type="submission" date="2022-05" db="EMBL/GenBank/DDBJ databases">
        <authorList>
            <consortium name="Genoscope - CEA"/>
            <person name="William W."/>
        </authorList>
    </citation>
    <scope>NUCLEOTIDE SEQUENCE [LARGE SCALE GENOMIC DNA]</scope>
</reference>
<evidence type="ECO:0000313" key="1">
    <source>
        <dbReference type="EMBL" id="CAH3015902.1"/>
    </source>
</evidence>
<proteinExistence type="predicted"/>
<protein>
    <submittedName>
        <fullName evidence="1">Uncharacterized protein</fullName>
    </submittedName>
</protein>
<dbReference type="Proteomes" id="UP001159427">
    <property type="component" value="Unassembled WGS sequence"/>
</dbReference>